<dbReference type="InParanoid" id="A0A6L2PY65"/>
<feature type="repeat" description="TPR" evidence="10">
    <location>
        <begin position="93"/>
        <end position="126"/>
    </location>
</feature>
<evidence type="ECO:0000256" key="1">
    <source>
        <dbReference type="ARBA" id="ARBA00004572"/>
    </source>
</evidence>
<keyword evidence="3" id="KW-0677">Repeat</keyword>
<dbReference type="InterPro" id="IPR019734">
    <property type="entry name" value="TPR_rpt"/>
</dbReference>
<comment type="subcellular location">
    <subcellularLocation>
        <location evidence="1">Mitochondrion outer membrane</location>
        <topology evidence="1">Single-pass membrane protein</topology>
    </subcellularLocation>
</comment>
<dbReference type="PANTHER" id="PTHR46208">
    <property type="entry name" value="MITOCHONDRIAL IMPORT RECEPTOR SUBUNIT TOM70"/>
    <property type="match status" value="1"/>
</dbReference>
<evidence type="ECO:0000256" key="6">
    <source>
        <dbReference type="ARBA" id="ARBA00022989"/>
    </source>
</evidence>
<proteinExistence type="inferred from homology"/>
<evidence type="ECO:0000313" key="13">
    <source>
        <dbReference type="Proteomes" id="UP000502823"/>
    </source>
</evidence>
<keyword evidence="2 11" id="KW-0812">Transmembrane</keyword>
<dbReference type="OrthoDB" id="66418at2759"/>
<dbReference type="GO" id="GO:0005741">
    <property type="term" value="C:mitochondrial outer membrane"/>
    <property type="evidence" value="ECO:0007669"/>
    <property type="project" value="UniProtKB-SubCell"/>
</dbReference>
<dbReference type="Pfam" id="PF00515">
    <property type="entry name" value="TPR_1"/>
    <property type="match status" value="1"/>
</dbReference>
<dbReference type="Gene3D" id="1.25.40.10">
    <property type="entry name" value="Tetratricopeptide repeat domain"/>
    <property type="match status" value="2"/>
</dbReference>
<evidence type="ECO:0000313" key="12">
    <source>
        <dbReference type="EMBL" id="GFG37459.1"/>
    </source>
</evidence>
<evidence type="ECO:0000256" key="3">
    <source>
        <dbReference type="ARBA" id="ARBA00022737"/>
    </source>
</evidence>
<keyword evidence="4" id="KW-1000">Mitochondrion outer membrane</keyword>
<dbReference type="EMBL" id="BLKM01000700">
    <property type="protein sequence ID" value="GFG37459.1"/>
    <property type="molecule type" value="Genomic_DNA"/>
</dbReference>
<keyword evidence="7" id="KW-0496">Mitochondrion</keyword>
<evidence type="ECO:0000256" key="10">
    <source>
        <dbReference type="PROSITE-ProRule" id="PRU00339"/>
    </source>
</evidence>
<comment type="similarity">
    <text evidence="9">Belongs to the Tom70 family.</text>
</comment>
<feature type="repeat" description="TPR" evidence="10">
    <location>
        <begin position="440"/>
        <end position="473"/>
    </location>
</feature>
<evidence type="ECO:0000256" key="9">
    <source>
        <dbReference type="ARBA" id="ARBA00038030"/>
    </source>
</evidence>
<dbReference type="SMART" id="SM00028">
    <property type="entry name" value="TPR"/>
    <property type="match status" value="9"/>
</dbReference>
<dbReference type="SUPFAM" id="SSF48452">
    <property type="entry name" value="TPR-like"/>
    <property type="match status" value="2"/>
</dbReference>
<keyword evidence="8 11" id="KW-0472">Membrane</keyword>
<accession>A0A6L2PY65</accession>
<dbReference type="GO" id="GO:0030943">
    <property type="term" value="F:mitochondrion targeting sequence binding"/>
    <property type="evidence" value="ECO:0007669"/>
    <property type="project" value="TreeGrafter"/>
</dbReference>
<protein>
    <recommendedName>
        <fullName evidence="14">Mitochondrial import receptor subunit TOM70</fullName>
    </recommendedName>
</protein>
<dbReference type="PROSITE" id="PS50005">
    <property type="entry name" value="TPR"/>
    <property type="match status" value="4"/>
</dbReference>
<keyword evidence="6 11" id="KW-1133">Transmembrane helix</keyword>
<feature type="repeat" description="TPR" evidence="10">
    <location>
        <begin position="365"/>
        <end position="398"/>
    </location>
</feature>
<dbReference type="GO" id="GO:0030150">
    <property type="term" value="P:protein import into mitochondrial matrix"/>
    <property type="evidence" value="ECO:0007669"/>
    <property type="project" value="TreeGrafter"/>
</dbReference>
<evidence type="ECO:0000256" key="8">
    <source>
        <dbReference type="ARBA" id="ARBA00023136"/>
    </source>
</evidence>
<evidence type="ECO:0000256" key="2">
    <source>
        <dbReference type="ARBA" id="ARBA00022692"/>
    </source>
</evidence>
<evidence type="ECO:0000256" key="11">
    <source>
        <dbReference type="SAM" id="Phobius"/>
    </source>
</evidence>
<dbReference type="Pfam" id="PF13181">
    <property type="entry name" value="TPR_8"/>
    <property type="match status" value="3"/>
</dbReference>
<dbReference type="AlphaFoldDB" id="A0A6L2PY65"/>
<dbReference type="FunCoup" id="A0A6L2PY65">
    <property type="interactions" value="1094"/>
</dbReference>
<organism evidence="12 13">
    <name type="scientific">Coptotermes formosanus</name>
    <name type="common">Formosan subterranean termite</name>
    <dbReference type="NCBI Taxonomy" id="36987"/>
    <lineage>
        <taxon>Eukaryota</taxon>
        <taxon>Metazoa</taxon>
        <taxon>Ecdysozoa</taxon>
        <taxon>Arthropoda</taxon>
        <taxon>Hexapoda</taxon>
        <taxon>Insecta</taxon>
        <taxon>Pterygota</taxon>
        <taxon>Neoptera</taxon>
        <taxon>Polyneoptera</taxon>
        <taxon>Dictyoptera</taxon>
        <taxon>Blattodea</taxon>
        <taxon>Blattoidea</taxon>
        <taxon>Termitoidae</taxon>
        <taxon>Rhinotermitidae</taxon>
        <taxon>Coptotermes</taxon>
    </lineage>
</organism>
<evidence type="ECO:0008006" key="14">
    <source>
        <dbReference type="Google" id="ProtNLM"/>
    </source>
</evidence>
<dbReference type="PANTHER" id="PTHR46208:SF1">
    <property type="entry name" value="MITOCHONDRIAL IMPORT RECEPTOR SUBUNIT TOM70"/>
    <property type="match status" value="1"/>
</dbReference>
<reference evidence="13" key="1">
    <citation type="submission" date="2020-01" db="EMBL/GenBank/DDBJ databases">
        <title>Draft genome sequence of the Termite Coptotermes fromosanus.</title>
        <authorList>
            <person name="Itakura S."/>
            <person name="Yosikawa Y."/>
            <person name="Umezawa K."/>
        </authorList>
    </citation>
    <scope>NUCLEOTIDE SEQUENCE [LARGE SCALE GENOMIC DNA]</scope>
</reference>
<dbReference type="GO" id="GO:0045039">
    <property type="term" value="P:protein insertion into mitochondrial inner membrane"/>
    <property type="evidence" value="ECO:0007669"/>
    <property type="project" value="TreeGrafter"/>
</dbReference>
<sequence length="608" mass="67930">MAASSGSVGASGSSWSKWQIALVLGAPVAVGLGIWYFKNSSSAARQDKGSATEDGRKNKIASMATSSQTSLDMAGEGSNLPFEPAEENPLKKALAYKDEGNKYFKSGKYAGAIKCYDSAIEICPKDNKLDLSTFYQNRAAAYEQLKKYEEVKNDCTLALSLNPKYVKALQRRAKACELTKDLQQSLEDVTAACILEGFQNQATLLTADRVLKELGRQHAKETMAKRTPVMPSEHFIKTYFSSFIEDPITNSLYSDCNFRGLARAKQAFKSQNYEDIIPACSEEIETGDENHKMEALVLRATFHLLLGEHNKALSDLEAVIENEDANVKLRVNALIKRASLYMQLEQPSKTLEDFSRAADLDENNSDVYHHRGQVHLLMEKVTEALNDFNKAVTVNPNFPIAYVQKCYTDYRYAFSTRNMEKMEEVMKAFQQAIQKFPKCSECYTLFAQVLSDQQEFEKADNYFQKAIEVEPENATVYVHRALLQLQWTGDIDKAVDMINQALKMDEKCEFGYETLGTIEVQRGNLRRAVELFDTAIPLAKTELEMSHLFSLRDAAMAQATVAEKMGIPISNVGLPVQVVTGAVTDIVCCNSSEKCAECPTGHEESYRT</sequence>
<feature type="repeat" description="TPR" evidence="10">
    <location>
        <begin position="331"/>
        <end position="364"/>
    </location>
</feature>
<evidence type="ECO:0000256" key="7">
    <source>
        <dbReference type="ARBA" id="ARBA00023128"/>
    </source>
</evidence>
<gene>
    <name evidence="12" type="ORF">Cfor_07182</name>
</gene>
<dbReference type="InterPro" id="IPR011990">
    <property type="entry name" value="TPR-like_helical_dom_sf"/>
</dbReference>
<evidence type="ECO:0000256" key="4">
    <source>
        <dbReference type="ARBA" id="ARBA00022787"/>
    </source>
</evidence>
<comment type="caution">
    <text evidence="12">The sequence shown here is derived from an EMBL/GenBank/DDBJ whole genome shotgun (WGS) entry which is preliminary data.</text>
</comment>
<evidence type="ECO:0000256" key="5">
    <source>
        <dbReference type="ARBA" id="ARBA00022803"/>
    </source>
</evidence>
<name>A0A6L2PY65_COPFO</name>
<dbReference type="Proteomes" id="UP000502823">
    <property type="component" value="Unassembled WGS sequence"/>
</dbReference>
<dbReference type="GO" id="GO:0008320">
    <property type="term" value="F:protein transmembrane transporter activity"/>
    <property type="evidence" value="ECO:0007669"/>
    <property type="project" value="TreeGrafter"/>
</dbReference>
<keyword evidence="13" id="KW-1185">Reference proteome</keyword>
<keyword evidence="5 10" id="KW-0802">TPR repeat</keyword>
<feature type="transmembrane region" description="Helical" evidence="11">
    <location>
        <begin position="20"/>
        <end position="37"/>
    </location>
</feature>